<reference evidence="1" key="1">
    <citation type="submission" date="2015-11" db="EMBL/GenBank/DDBJ databases">
        <title>Mating B locus structure and alleles activity of edible fungi Agrocybe salicacola.</title>
        <authorList>
            <person name="Chen W."/>
            <person name="Zhao Y."/>
        </authorList>
    </citation>
    <scope>NUCLEOTIDE SEQUENCE</scope>
    <source>
        <strain evidence="1">M20</strain>
    </source>
</reference>
<dbReference type="InterPro" id="IPR012597">
    <property type="entry name" value="Pheromone"/>
</dbReference>
<dbReference type="EMBL" id="KT989646">
    <property type="protein sequence ID" value="ANB67022.1"/>
    <property type="molecule type" value="Genomic_DNA"/>
</dbReference>
<gene>
    <name evidence="1" type="primary">phb1a</name>
</gene>
<organism evidence="1">
    <name type="scientific">Agrocybe salicacicola</name>
    <dbReference type="NCBI Taxonomy" id="1078488"/>
    <lineage>
        <taxon>Eukaryota</taxon>
        <taxon>Fungi</taxon>
        <taxon>Dikarya</taxon>
        <taxon>Basidiomycota</taxon>
        <taxon>Agaricomycotina</taxon>
        <taxon>Agaricomycetes</taxon>
        <taxon>Agaricomycetidae</taxon>
        <taxon>Agaricales</taxon>
        <taxon>Agaricineae</taxon>
        <taxon>Strophariaceae</taxon>
        <taxon>Agrocybe</taxon>
    </lineage>
</organism>
<evidence type="ECO:0000313" key="1">
    <source>
        <dbReference type="EMBL" id="ANB67022.1"/>
    </source>
</evidence>
<protein>
    <submittedName>
        <fullName evidence="1">Pheromone</fullName>
    </submittedName>
</protein>
<dbReference type="GO" id="GO:0016020">
    <property type="term" value="C:membrane"/>
    <property type="evidence" value="ECO:0007669"/>
    <property type="project" value="InterPro"/>
</dbReference>
<name>A0A2P0M861_9AGAR</name>
<accession>A0A2P0M861</accession>
<dbReference type="AlphaFoldDB" id="A0A2P0M861"/>
<dbReference type="GO" id="GO:0000772">
    <property type="term" value="F:mating pheromone activity"/>
    <property type="evidence" value="ECO:0007669"/>
    <property type="project" value="InterPro"/>
</dbReference>
<sequence length="56" mass="6343">MDAFTDFEFDLSQFDISQFEGSLIRSSDSSKYEDNTMKQLVDADTRLAYGGYCVIA</sequence>
<dbReference type="Pfam" id="PF08015">
    <property type="entry name" value="Pheromone"/>
    <property type="match status" value="1"/>
</dbReference>
<proteinExistence type="predicted"/>